<protein>
    <submittedName>
        <fullName evidence="4">Putative NBD/HSP70 family sugar kinase</fullName>
    </submittedName>
</protein>
<dbReference type="Pfam" id="PF12802">
    <property type="entry name" value="MarR_2"/>
    <property type="match status" value="1"/>
</dbReference>
<dbReference type="GO" id="GO:0016301">
    <property type="term" value="F:kinase activity"/>
    <property type="evidence" value="ECO:0007669"/>
    <property type="project" value="UniProtKB-KW"/>
</dbReference>
<dbReference type="AlphaFoldDB" id="A0A8J7KIJ8"/>
<evidence type="ECO:0000313" key="4">
    <source>
        <dbReference type="EMBL" id="MBG6134121.1"/>
    </source>
</evidence>
<dbReference type="GO" id="GO:0003700">
    <property type="term" value="F:DNA-binding transcription factor activity"/>
    <property type="evidence" value="ECO:0007669"/>
    <property type="project" value="InterPro"/>
</dbReference>
<keyword evidence="4" id="KW-0418">Kinase</keyword>
<accession>A0A8J7KIJ8</accession>
<dbReference type="InterPro" id="IPR036388">
    <property type="entry name" value="WH-like_DNA-bd_sf"/>
</dbReference>
<keyword evidence="5" id="KW-1185">Reference proteome</keyword>
<comment type="caution">
    <text evidence="4">The sequence shown here is derived from an EMBL/GenBank/DDBJ whole genome shotgun (WGS) entry which is preliminary data.</text>
</comment>
<dbReference type="EMBL" id="JADOUF010000001">
    <property type="protein sequence ID" value="MBG6134121.1"/>
    <property type="molecule type" value="Genomic_DNA"/>
</dbReference>
<reference evidence="4" key="1">
    <citation type="submission" date="2020-11" db="EMBL/GenBank/DDBJ databases">
        <title>Sequencing the genomes of 1000 actinobacteria strains.</title>
        <authorList>
            <person name="Klenk H.-P."/>
        </authorList>
    </citation>
    <scope>NUCLEOTIDE SEQUENCE</scope>
    <source>
        <strain evidence="4">DSM 45356</strain>
    </source>
</reference>
<dbReference type="CDD" id="cd24076">
    <property type="entry name" value="ASKHA_ATPase_ROK_BsXylR-like"/>
    <property type="match status" value="1"/>
</dbReference>
<dbReference type="Proteomes" id="UP000622552">
    <property type="component" value="Unassembled WGS sequence"/>
</dbReference>
<dbReference type="SUPFAM" id="SSF46785">
    <property type="entry name" value="Winged helix' DNA-binding domain"/>
    <property type="match status" value="1"/>
</dbReference>
<evidence type="ECO:0000259" key="3">
    <source>
        <dbReference type="Pfam" id="PF12802"/>
    </source>
</evidence>
<evidence type="ECO:0000256" key="2">
    <source>
        <dbReference type="SAM" id="MobiDB-lite"/>
    </source>
</evidence>
<dbReference type="InterPro" id="IPR043129">
    <property type="entry name" value="ATPase_NBD"/>
</dbReference>
<name>A0A8J7KIJ8_9ACTN</name>
<proteinExistence type="inferred from homology"/>
<comment type="similarity">
    <text evidence="1">Belongs to the ROK (NagC/XylR) family.</text>
</comment>
<dbReference type="Gene3D" id="3.30.420.40">
    <property type="match status" value="2"/>
</dbReference>
<dbReference type="InterPro" id="IPR000600">
    <property type="entry name" value="ROK"/>
</dbReference>
<dbReference type="RefSeq" id="WP_231398619.1">
    <property type="nucleotide sequence ID" value="NZ_BONS01000026.1"/>
</dbReference>
<keyword evidence="4" id="KW-0808">Transferase</keyword>
<gene>
    <name evidence="4" type="ORF">IW245_000315</name>
</gene>
<sequence>MTPRTGTAPGMRPEPPARQDSLRTRNLALVLRHIADAPKPLSRAELAAATGLTKATVSTIVDTLVEARLVGELEPRLTRPTGRPAIGLVLDGGAAAGLGLEINVDYLAACVVDLAGVVRHREVVQDDQRGRTPERTCAALADLAARAIDVATGLGLTVAGAGVGVPGLVDGPAGVLRFAPNLGWRDTDVRALLSRVPRLGGLPITLDNEANLAALGELYADPSAPPDFIHVSGEIGVGAGIVVRRELFHGTRGWSGEIGHVAVDMDGPACGCGAHGCLEQRAGQEAILRAAGLSGAAVTSMGGQATVGRIVAAAERGDARTLAALRDAGRALGVVVAGAVNLFDIPAVVLGGIYAPLAPWIAPQVRREVDLRVLWAAWSPVEVRVSTAGADAAVLGAAGSVTHAILREPADWMRRRAQVGGPAR</sequence>
<dbReference type="Pfam" id="PF00480">
    <property type="entry name" value="ROK"/>
    <property type="match status" value="1"/>
</dbReference>
<dbReference type="SUPFAM" id="SSF53067">
    <property type="entry name" value="Actin-like ATPase domain"/>
    <property type="match status" value="1"/>
</dbReference>
<dbReference type="PANTHER" id="PTHR18964:SF149">
    <property type="entry name" value="BIFUNCTIONAL UDP-N-ACETYLGLUCOSAMINE 2-EPIMERASE_N-ACETYLMANNOSAMINE KINASE"/>
    <property type="match status" value="1"/>
</dbReference>
<evidence type="ECO:0000256" key="1">
    <source>
        <dbReference type="ARBA" id="ARBA00006479"/>
    </source>
</evidence>
<dbReference type="Gene3D" id="1.10.10.10">
    <property type="entry name" value="Winged helix-like DNA-binding domain superfamily/Winged helix DNA-binding domain"/>
    <property type="match status" value="1"/>
</dbReference>
<dbReference type="PANTHER" id="PTHR18964">
    <property type="entry name" value="ROK (REPRESSOR, ORF, KINASE) FAMILY"/>
    <property type="match status" value="1"/>
</dbReference>
<organism evidence="4 5">
    <name type="scientific">Longispora fulva</name>
    <dbReference type="NCBI Taxonomy" id="619741"/>
    <lineage>
        <taxon>Bacteria</taxon>
        <taxon>Bacillati</taxon>
        <taxon>Actinomycetota</taxon>
        <taxon>Actinomycetes</taxon>
        <taxon>Micromonosporales</taxon>
        <taxon>Micromonosporaceae</taxon>
        <taxon>Longispora</taxon>
    </lineage>
</organism>
<dbReference type="InterPro" id="IPR000835">
    <property type="entry name" value="HTH_MarR-typ"/>
</dbReference>
<feature type="domain" description="HTH marR-type" evidence="3">
    <location>
        <begin position="28"/>
        <end position="70"/>
    </location>
</feature>
<feature type="region of interest" description="Disordered" evidence="2">
    <location>
        <begin position="1"/>
        <end position="20"/>
    </location>
</feature>
<dbReference type="InterPro" id="IPR036390">
    <property type="entry name" value="WH_DNA-bd_sf"/>
</dbReference>
<evidence type="ECO:0000313" key="5">
    <source>
        <dbReference type="Proteomes" id="UP000622552"/>
    </source>
</evidence>